<accession>A0A4Y9YFW9</accession>
<dbReference type="Proteomes" id="UP000298390">
    <property type="component" value="Unassembled WGS sequence"/>
</dbReference>
<evidence type="ECO:0000313" key="3">
    <source>
        <dbReference type="Proteomes" id="UP000298390"/>
    </source>
</evidence>
<proteinExistence type="predicted"/>
<feature type="transmembrane region" description="Helical" evidence="1">
    <location>
        <begin position="12"/>
        <end position="30"/>
    </location>
</feature>
<protein>
    <submittedName>
        <fullName evidence="2">Uncharacterized protein</fullName>
    </submittedName>
</protein>
<keyword evidence="1" id="KW-0812">Transmembrane</keyword>
<reference evidence="2 3" key="1">
    <citation type="submission" date="2019-01" db="EMBL/GenBank/DDBJ databases">
        <title>Genome sequencing of the rare red list fungi Fomitopsis rosea.</title>
        <authorList>
            <person name="Buettner E."/>
            <person name="Kellner H."/>
        </authorList>
    </citation>
    <scope>NUCLEOTIDE SEQUENCE [LARGE SCALE GENOMIC DNA]</scope>
    <source>
        <strain evidence="2 3">DSM 105464</strain>
    </source>
</reference>
<gene>
    <name evidence="2" type="ORF">EVJ58_g4507</name>
</gene>
<dbReference type="AlphaFoldDB" id="A0A4Y9YFW9"/>
<dbReference type="EMBL" id="SEKV01000207">
    <property type="protein sequence ID" value="TFY61444.1"/>
    <property type="molecule type" value="Genomic_DNA"/>
</dbReference>
<evidence type="ECO:0000313" key="2">
    <source>
        <dbReference type="EMBL" id="TFY61444.1"/>
    </source>
</evidence>
<organism evidence="2 3">
    <name type="scientific">Rhodofomes roseus</name>
    <dbReference type="NCBI Taxonomy" id="34475"/>
    <lineage>
        <taxon>Eukaryota</taxon>
        <taxon>Fungi</taxon>
        <taxon>Dikarya</taxon>
        <taxon>Basidiomycota</taxon>
        <taxon>Agaricomycotina</taxon>
        <taxon>Agaricomycetes</taxon>
        <taxon>Polyporales</taxon>
        <taxon>Rhodofomes</taxon>
    </lineage>
</organism>
<sequence>MTNITRASTEARTAIAMIHFLLVVWVALLADPSVTEREGTGLTRMGDIAALLVSAVEDATKLLYIEKEDEDEGLSVSVNEVEGRGPSNVSLVLSLVDTDAVDEAERVAGGLPPEVGGDASPEVNVVGFTDSEDCAPEVCVTIVLGSDETESVAVVVGKLVFEVVVTESPDDAVFVPDGVVDWVPGGLGPAGAVSGDSGEVSAKNTAKNTNVNIYFNATLAK</sequence>
<name>A0A4Y9YFW9_9APHY</name>
<evidence type="ECO:0000256" key="1">
    <source>
        <dbReference type="SAM" id="Phobius"/>
    </source>
</evidence>
<keyword evidence="1" id="KW-0472">Membrane</keyword>
<comment type="caution">
    <text evidence="2">The sequence shown here is derived from an EMBL/GenBank/DDBJ whole genome shotgun (WGS) entry which is preliminary data.</text>
</comment>
<keyword evidence="1" id="KW-1133">Transmembrane helix</keyword>